<feature type="domain" description="Swt1-like HEPN" evidence="1">
    <location>
        <begin position="68"/>
        <end position="195"/>
    </location>
</feature>
<protein>
    <recommendedName>
        <fullName evidence="1">Swt1-like HEPN domain-containing protein</fullName>
    </recommendedName>
</protein>
<dbReference type="RefSeq" id="WP_132073637.1">
    <property type="nucleotide sequence ID" value="NZ_SLVU01000004.1"/>
</dbReference>
<sequence>MSQEDHIELFILKNAVITRDLRTAFNVNRIGNTRGALEAQADSLVADYLRQVDFETLAAAERMSEFYKLFYALENDIRELIEATMLESSGNDWWKTCVPQVVRENVQKNYDREAAEGLPPRSDRLIDYTTFGELGEIVKDNWDVFSGMFSNATRNRVLRVINRLNLVRGPIAHCNFLPEEEAIRLKLAIRDWYKLME</sequence>
<organism evidence="2 3">
    <name type="scientific">Sinorhizobium americanum</name>
    <dbReference type="NCBI Taxonomy" id="194963"/>
    <lineage>
        <taxon>Bacteria</taxon>
        <taxon>Pseudomonadati</taxon>
        <taxon>Pseudomonadota</taxon>
        <taxon>Alphaproteobacteria</taxon>
        <taxon>Hyphomicrobiales</taxon>
        <taxon>Rhizobiaceae</taxon>
        <taxon>Sinorhizobium/Ensifer group</taxon>
        <taxon>Sinorhizobium</taxon>
    </lineage>
</organism>
<dbReference type="Proteomes" id="UP000295043">
    <property type="component" value="Unassembled WGS sequence"/>
</dbReference>
<accession>A0A4V2RFG8</accession>
<reference evidence="2 3" key="1">
    <citation type="submission" date="2019-03" db="EMBL/GenBank/DDBJ databases">
        <title>Genomic Encyclopedia of Type Strains, Phase IV (KMG-V): Genome sequencing to study the core and pangenomes of soil and plant-associated prokaryotes.</title>
        <authorList>
            <person name="Whitman W."/>
        </authorList>
    </citation>
    <scope>NUCLEOTIDE SEQUENCE [LARGE SCALE GENOMIC DNA]</scope>
    <source>
        <strain evidence="2 3">23C40</strain>
    </source>
</reference>
<dbReference type="AlphaFoldDB" id="A0A4V2RFG8"/>
<evidence type="ECO:0000313" key="3">
    <source>
        <dbReference type="Proteomes" id="UP000295043"/>
    </source>
</evidence>
<dbReference type="Pfam" id="PF18731">
    <property type="entry name" value="HEPN_Swt1"/>
    <property type="match status" value="1"/>
</dbReference>
<gene>
    <name evidence="2" type="ORF">EV184_104156</name>
</gene>
<dbReference type="InterPro" id="IPR041650">
    <property type="entry name" value="HEPN_Swt1"/>
</dbReference>
<dbReference type="EMBL" id="SLVU01000004">
    <property type="protein sequence ID" value="TCN32490.1"/>
    <property type="molecule type" value="Genomic_DNA"/>
</dbReference>
<proteinExistence type="predicted"/>
<evidence type="ECO:0000259" key="1">
    <source>
        <dbReference type="Pfam" id="PF18731"/>
    </source>
</evidence>
<comment type="caution">
    <text evidence="2">The sequence shown here is derived from an EMBL/GenBank/DDBJ whole genome shotgun (WGS) entry which is preliminary data.</text>
</comment>
<evidence type="ECO:0000313" key="2">
    <source>
        <dbReference type="EMBL" id="TCN32490.1"/>
    </source>
</evidence>
<name>A0A4V2RFG8_9HYPH</name>